<reference evidence="12 13" key="1">
    <citation type="submission" date="2014-04" db="EMBL/GenBank/DDBJ databases">
        <authorList>
            <person name="Bishop-Lilly K.A."/>
            <person name="Broomall S.M."/>
            <person name="Chain P.S."/>
            <person name="Chertkov O."/>
            <person name="Coyne S.R."/>
            <person name="Daligault H.E."/>
            <person name="Davenport K.W."/>
            <person name="Erkkila T."/>
            <person name="Frey K.G."/>
            <person name="Gibbons H.S."/>
            <person name="Gu W."/>
            <person name="Jaissle J."/>
            <person name="Johnson S.L."/>
            <person name="Koroleva G.I."/>
            <person name="Ladner J.T."/>
            <person name="Lo C.-C."/>
            <person name="Minogue T.D."/>
            <person name="Munk C."/>
            <person name="Palacios G.F."/>
            <person name="Redden C.L."/>
            <person name="Rosenzweig C.N."/>
            <person name="Scholz M.B."/>
            <person name="Teshima H."/>
            <person name="Xu Y."/>
        </authorList>
    </citation>
    <scope>NUCLEOTIDE SEQUENCE [LARGE SCALE GENOMIC DNA]</scope>
    <source>
        <strain evidence="13">gladioli</strain>
    </source>
</reference>
<comment type="similarity">
    <text evidence="8">Belongs to the methyl-accepting chemotaxis (MCP) protein family.</text>
</comment>
<evidence type="ECO:0000313" key="12">
    <source>
        <dbReference type="EMBL" id="KGC11446.1"/>
    </source>
</evidence>
<evidence type="ECO:0000256" key="4">
    <source>
        <dbReference type="ARBA" id="ARBA00022692"/>
    </source>
</evidence>
<dbReference type="GO" id="GO:0006935">
    <property type="term" value="P:chemotaxis"/>
    <property type="evidence" value="ECO:0007669"/>
    <property type="project" value="InterPro"/>
</dbReference>
<evidence type="ECO:0000313" key="13">
    <source>
        <dbReference type="Proteomes" id="UP000029590"/>
    </source>
</evidence>
<gene>
    <name evidence="12" type="ORF">DM48_7364</name>
</gene>
<evidence type="ECO:0000256" key="1">
    <source>
        <dbReference type="ARBA" id="ARBA00004651"/>
    </source>
</evidence>
<dbReference type="CDD" id="cd11386">
    <property type="entry name" value="MCP_signal"/>
    <property type="match status" value="1"/>
</dbReference>
<evidence type="ECO:0000256" key="8">
    <source>
        <dbReference type="ARBA" id="ARBA00029447"/>
    </source>
</evidence>
<dbReference type="InterPro" id="IPR004089">
    <property type="entry name" value="MCPsignal_dom"/>
</dbReference>
<dbReference type="PROSITE" id="PS50111">
    <property type="entry name" value="CHEMOTAXIS_TRANSDUC_2"/>
    <property type="match status" value="1"/>
</dbReference>
<dbReference type="Pfam" id="PF02203">
    <property type="entry name" value="TarH"/>
    <property type="match status" value="1"/>
</dbReference>
<dbReference type="Pfam" id="PF00015">
    <property type="entry name" value="MCPsignal"/>
    <property type="match status" value="1"/>
</dbReference>
<dbReference type="EMBL" id="JPGG01000017">
    <property type="protein sequence ID" value="KGC11446.1"/>
    <property type="molecule type" value="Genomic_DNA"/>
</dbReference>
<keyword evidence="6 10" id="KW-0472">Membrane</keyword>
<evidence type="ECO:0000256" key="6">
    <source>
        <dbReference type="ARBA" id="ARBA00023136"/>
    </source>
</evidence>
<comment type="caution">
    <text evidence="12">The sequence shown here is derived from an EMBL/GenBank/DDBJ whole genome shotgun (WGS) entry which is preliminary data.</text>
</comment>
<evidence type="ECO:0000256" key="10">
    <source>
        <dbReference type="SAM" id="Phobius"/>
    </source>
</evidence>
<feature type="transmembrane region" description="Helical" evidence="10">
    <location>
        <begin position="12"/>
        <end position="28"/>
    </location>
</feature>
<proteinExistence type="inferred from homology"/>
<evidence type="ECO:0000256" key="5">
    <source>
        <dbReference type="ARBA" id="ARBA00022989"/>
    </source>
</evidence>
<keyword evidence="2" id="KW-1003">Cell membrane</keyword>
<dbReference type="PANTHER" id="PTHR43531">
    <property type="entry name" value="PROTEIN ICFG"/>
    <property type="match status" value="1"/>
</dbReference>
<feature type="transmembrane region" description="Helical" evidence="10">
    <location>
        <begin position="184"/>
        <end position="207"/>
    </location>
</feature>
<protein>
    <recommendedName>
        <fullName evidence="11">Methyl-accepting transducer domain-containing protein</fullName>
    </recommendedName>
</protein>
<dbReference type="InterPro" id="IPR051310">
    <property type="entry name" value="MCP_chemotaxis"/>
</dbReference>
<keyword evidence="7 9" id="KW-0807">Transducer</keyword>
<feature type="domain" description="Methyl-accepting transducer" evidence="11">
    <location>
        <begin position="265"/>
        <end position="494"/>
    </location>
</feature>
<keyword evidence="3" id="KW-0488">Methylation</keyword>
<keyword evidence="4 10" id="KW-0812">Transmembrane</keyword>
<dbReference type="GO" id="GO:0004888">
    <property type="term" value="F:transmembrane signaling receptor activity"/>
    <property type="evidence" value="ECO:0007669"/>
    <property type="project" value="TreeGrafter"/>
</dbReference>
<comment type="subcellular location">
    <subcellularLocation>
        <location evidence="1">Cell membrane</location>
        <topology evidence="1">Multi-pass membrane protein</topology>
    </subcellularLocation>
</comment>
<dbReference type="PANTHER" id="PTHR43531:SF14">
    <property type="entry name" value="METHYL-ACCEPTING CHEMOTAXIS PROTEIN I-RELATED"/>
    <property type="match status" value="1"/>
</dbReference>
<evidence type="ECO:0000256" key="7">
    <source>
        <dbReference type="ARBA" id="ARBA00023224"/>
    </source>
</evidence>
<dbReference type="RefSeq" id="WP_036050429.1">
    <property type="nucleotide sequence ID" value="NZ_CADEVY010000015.1"/>
</dbReference>
<evidence type="ECO:0000259" key="11">
    <source>
        <dbReference type="PROSITE" id="PS50111"/>
    </source>
</evidence>
<evidence type="ECO:0000256" key="3">
    <source>
        <dbReference type="ARBA" id="ARBA00022481"/>
    </source>
</evidence>
<dbReference type="GO" id="GO:0005886">
    <property type="term" value="C:plasma membrane"/>
    <property type="evidence" value="ECO:0007669"/>
    <property type="project" value="UniProtKB-SubCell"/>
</dbReference>
<dbReference type="Gene3D" id="1.10.287.950">
    <property type="entry name" value="Methyl-accepting chemotaxis protein"/>
    <property type="match status" value="1"/>
</dbReference>
<accession>A0AAW3EXB5</accession>
<organism evidence="12 13">
    <name type="scientific">Burkholderia gladioli</name>
    <name type="common">Pseudomonas marginata</name>
    <name type="synonym">Phytomonas marginata</name>
    <dbReference type="NCBI Taxonomy" id="28095"/>
    <lineage>
        <taxon>Bacteria</taxon>
        <taxon>Pseudomonadati</taxon>
        <taxon>Pseudomonadota</taxon>
        <taxon>Betaproteobacteria</taxon>
        <taxon>Burkholderiales</taxon>
        <taxon>Burkholderiaceae</taxon>
        <taxon>Burkholderia</taxon>
    </lineage>
</organism>
<evidence type="ECO:0000256" key="2">
    <source>
        <dbReference type="ARBA" id="ARBA00022475"/>
    </source>
</evidence>
<dbReference type="InterPro" id="IPR003122">
    <property type="entry name" value="Tar_rcpt_lig-bd"/>
</dbReference>
<keyword evidence="5 10" id="KW-1133">Transmembrane helix</keyword>
<sequence length="517" mass="54981">MRLTVRNRLLSSIVLLVICMIGLSTFLLQRLEEANDRTTSLYQRDFANASTLAEIDGLLTRSYINIQRMVAAGDPATTVALKQENEERYAAIEKSLAALVANSSVNEKANVAKLQNAWYGMQVGLKHQMEKIDAGDSKGTAEVTRRELGGNVSQIFAILADLKRSAGDEARQTIRENVASAARVLSVSITVIALVSMLALAFGFYVVRSVTGALDTALGIANRIANGYLGNKIEVHGEDESGALLDALCKMDQQLRHPVRRIMASAESVTAASRQIAVGNTDLSSRTIEQAASLEETAASMTQLTQTVKQNADNARQAKELATRATLTADEGHEAVQNVVRTIDRINSSSAKISEITGVIEAIAFQTNILALNAAVEAARAGEQGRGFAVVATEVRGLAQRSSAAAKEIKALIESSVAMIDEGVRQASEAGSTMSNVKHVIKRASDFVGEIAMASGEQSLGIEQVHQAIVQMDHATQQSALLVQAAALAAQSLDEQAGNLNSAVAVFRLPDADLAAE</sequence>
<name>A0AAW3EXB5_BURGA</name>
<dbReference type="SMART" id="SM00283">
    <property type="entry name" value="MA"/>
    <property type="match status" value="1"/>
</dbReference>
<dbReference type="Proteomes" id="UP000029590">
    <property type="component" value="Unassembled WGS sequence"/>
</dbReference>
<dbReference type="AlphaFoldDB" id="A0AAW3EXB5"/>
<dbReference type="SUPFAM" id="SSF58104">
    <property type="entry name" value="Methyl-accepting chemotaxis protein (MCP) signaling domain"/>
    <property type="match status" value="1"/>
</dbReference>
<dbReference type="GO" id="GO:0007165">
    <property type="term" value="P:signal transduction"/>
    <property type="evidence" value="ECO:0007669"/>
    <property type="project" value="UniProtKB-KW"/>
</dbReference>
<evidence type="ECO:0000256" key="9">
    <source>
        <dbReference type="PROSITE-ProRule" id="PRU00284"/>
    </source>
</evidence>
<dbReference type="FunFam" id="1.10.287.950:FF:000001">
    <property type="entry name" value="Methyl-accepting chemotaxis sensory transducer"/>
    <property type="match status" value="1"/>
</dbReference>